<sequence>MTELEGASIVEQTNSLDLLNSSQTKAQQQPNTQKLTTPQRILTGYLILQFAHSCEQPSKLPGEILKHRPCVSLTFLRLRLWPLFTHASATAFASVEESKAAIENGAVPAIVGSTLAEGRRLKRLRRVDDDDDRDEDDRGDDDNDRDEDALGDDDDRDAFDEERGFEDTLKKLNPVTAVKSSAKKTAEQSAKIKGALKDAADYQNMLKRPKEMINE</sequence>
<proteinExistence type="predicted"/>
<feature type="compositionally biased region" description="Acidic residues" evidence="1">
    <location>
        <begin position="129"/>
        <end position="160"/>
    </location>
</feature>
<accession>A0ABD3FVV1</accession>
<gene>
    <name evidence="2" type="ORF">V7S43_004659</name>
    <name evidence="3" type="ORF">V7S43_004660</name>
</gene>
<reference evidence="2 4" key="1">
    <citation type="submission" date="2024-09" db="EMBL/GenBank/DDBJ databases">
        <title>Genome sequencing and assembly of Phytophthora oleae, isolate VK10A, causative agent of rot of olive drupes.</title>
        <authorList>
            <person name="Conti Taguali S."/>
            <person name="Riolo M."/>
            <person name="La Spada F."/>
            <person name="Cacciola S.O."/>
            <person name="Dionisio G."/>
        </authorList>
    </citation>
    <scope>NUCLEOTIDE SEQUENCE [LARGE SCALE GENOMIC DNA]</scope>
    <source>
        <strain evidence="2 4">VK10A</strain>
    </source>
</reference>
<dbReference type="EMBL" id="JBIMZQ010000007">
    <property type="protein sequence ID" value="KAL3670350.1"/>
    <property type="molecule type" value="Genomic_DNA"/>
</dbReference>
<evidence type="ECO:0000313" key="3">
    <source>
        <dbReference type="EMBL" id="KAL3670350.1"/>
    </source>
</evidence>
<comment type="caution">
    <text evidence="2">The sequence shown here is derived from an EMBL/GenBank/DDBJ whole genome shotgun (WGS) entry which is preliminary data.</text>
</comment>
<evidence type="ECO:0000313" key="4">
    <source>
        <dbReference type="Proteomes" id="UP001632037"/>
    </source>
</evidence>
<evidence type="ECO:0000256" key="1">
    <source>
        <dbReference type="SAM" id="MobiDB-lite"/>
    </source>
</evidence>
<evidence type="ECO:0000313" key="2">
    <source>
        <dbReference type="EMBL" id="KAL3670349.1"/>
    </source>
</evidence>
<name>A0ABD3FVV1_9STRA</name>
<feature type="region of interest" description="Disordered" evidence="1">
    <location>
        <begin position="128"/>
        <end position="189"/>
    </location>
</feature>
<organism evidence="2 4">
    <name type="scientific">Phytophthora oleae</name>
    <dbReference type="NCBI Taxonomy" id="2107226"/>
    <lineage>
        <taxon>Eukaryota</taxon>
        <taxon>Sar</taxon>
        <taxon>Stramenopiles</taxon>
        <taxon>Oomycota</taxon>
        <taxon>Peronosporomycetes</taxon>
        <taxon>Peronosporales</taxon>
        <taxon>Peronosporaceae</taxon>
        <taxon>Phytophthora</taxon>
    </lineage>
</organism>
<dbReference type="AlphaFoldDB" id="A0ABD3FVV1"/>
<feature type="compositionally biased region" description="Basic and acidic residues" evidence="1">
    <location>
        <begin position="161"/>
        <end position="170"/>
    </location>
</feature>
<dbReference type="Proteomes" id="UP001632037">
    <property type="component" value="Unassembled WGS sequence"/>
</dbReference>
<dbReference type="EMBL" id="JBIMZQ010000007">
    <property type="protein sequence ID" value="KAL3670349.1"/>
    <property type="molecule type" value="Genomic_DNA"/>
</dbReference>
<keyword evidence="4" id="KW-1185">Reference proteome</keyword>
<protein>
    <submittedName>
        <fullName evidence="2">Uncharacterized protein</fullName>
    </submittedName>
</protein>